<feature type="region of interest" description="Disordered" evidence="1">
    <location>
        <begin position="1"/>
        <end position="23"/>
    </location>
</feature>
<keyword evidence="2" id="KW-0472">Membrane</keyword>
<feature type="compositionally biased region" description="Basic and acidic residues" evidence="1">
    <location>
        <begin position="1"/>
        <end position="11"/>
    </location>
</feature>
<evidence type="ECO:0000256" key="1">
    <source>
        <dbReference type="SAM" id="MobiDB-lite"/>
    </source>
</evidence>
<sequence length="103" mass="11096">MAKTPFERNEKGGVGGGGSKVVSPTAFRMKKSDYPEMLRAAGYGQGRKTKTGLPNWVFGVSLCFFVGGAYLYTMRAVRGTSPGGAKEELEEAVRRELEAKASK</sequence>
<dbReference type="Proteomes" id="UP000316726">
    <property type="component" value="Chromosome 1"/>
</dbReference>
<dbReference type="AlphaFoldDB" id="A0A5B8MCU9"/>
<proteinExistence type="predicted"/>
<keyword evidence="2" id="KW-1133">Transmembrane helix</keyword>
<reference evidence="4 5" key="1">
    <citation type="submission" date="2018-07" db="EMBL/GenBank/DDBJ databases">
        <title>The complete nuclear genome of the prasinophyte Chloropicon primus (CCMP1205).</title>
        <authorList>
            <person name="Pombert J.-F."/>
            <person name="Otis C."/>
            <person name="Turmel M."/>
            <person name="Lemieux C."/>
        </authorList>
    </citation>
    <scope>NUCLEOTIDE SEQUENCE [LARGE SCALE GENOMIC DNA]</scope>
    <source>
        <strain evidence="4 5">CCMP1205</strain>
    </source>
</reference>
<keyword evidence="2" id="KW-0812">Transmembrane</keyword>
<evidence type="ECO:0000256" key="2">
    <source>
        <dbReference type="SAM" id="Phobius"/>
    </source>
</evidence>
<evidence type="ECO:0000313" key="4">
    <source>
        <dbReference type="EMBL" id="QDZ18259.1"/>
    </source>
</evidence>
<accession>A0A5B8MCU9</accession>
<name>A0A5B8MCU9_9CHLO</name>
<keyword evidence="5" id="KW-1185">Reference proteome</keyword>
<dbReference type="EMBL" id="CP031034">
    <property type="protein sequence ID" value="QDZ18259.1"/>
    <property type="molecule type" value="Genomic_DNA"/>
</dbReference>
<organism evidence="4 5">
    <name type="scientific">Chloropicon primus</name>
    <dbReference type="NCBI Taxonomy" id="1764295"/>
    <lineage>
        <taxon>Eukaryota</taxon>
        <taxon>Viridiplantae</taxon>
        <taxon>Chlorophyta</taxon>
        <taxon>Chloropicophyceae</taxon>
        <taxon>Chloropicales</taxon>
        <taxon>Chloropicaceae</taxon>
        <taxon>Chloropicon</taxon>
    </lineage>
</organism>
<gene>
    <name evidence="4" type="ORF">A3770_01p07770</name>
    <name evidence="3" type="ORF">CPRI1469_LOCUS6876</name>
</gene>
<evidence type="ECO:0000313" key="5">
    <source>
        <dbReference type="Proteomes" id="UP000316726"/>
    </source>
</evidence>
<dbReference type="EMBL" id="HBHL01010325">
    <property type="protein sequence ID" value="CAD9718011.1"/>
    <property type="molecule type" value="Transcribed_RNA"/>
</dbReference>
<evidence type="ECO:0000313" key="3">
    <source>
        <dbReference type="EMBL" id="CAD9718011.1"/>
    </source>
</evidence>
<protein>
    <submittedName>
        <fullName evidence="4">Uncharacterized protein</fullName>
    </submittedName>
</protein>
<reference evidence="3" key="2">
    <citation type="submission" date="2021-01" db="EMBL/GenBank/DDBJ databases">
        <authorList>
            <person name="Corre E."/>
            <person name="Pelletier E."/>
            <person name="Niang G."/>
            <person name="Scheremetjew M."/>
            <person name="Finn R."/>
            <person name="Kale V."/>
            <person name="Holt S."/>
            <person name="Cochrane G."/>
            <person name="Meng A."/>
            <person name="Brown T."/>
            <person name="Cohen L."/>
        </authorList>
    </citation>
    <scope>NUCLEOTIDE SEQUENCE</scope>
    <source>
        <strain evidence="3">CCMP1205</strain>
    </source>
</reference>
<feature type="transmembrane region" description="Helical" evidence="2">
    <location>
        <begin position="53"/>
        <end position="72"/>
    </location>
</feature>